<name>F0T245_SYNGF</name>
<protein>
    <submittedName>
        <fullName evidence="2">Uncharacterized protein</fullName>
    </submittedName>
</protein>
<feature type="region of interest" description="Disordered" evidence="1">
    <location>
        <begin position="158"/>
        <end position="213"/>
    </location>
</feature>
<dbReference type="STRING" id="645991.Sgly_2098"/>
<accession>F0T245</accession>
<evidence type="ECO:0000256" key="1">
    <source>
        <dbReference type="SAM" id="MobiDB-lite"/>
    </source>
</evidence>
<keyword evidence="3" id="KW-1185">Reference proteome</keyword>
<gene>
    <name evidence="2" type="ordered locus">Sgly_2098</name>
</gene>
<evidence type="ECO:0000313" key="2">
    <source>
        <dbReference type="EMBL" id="ADY56389.1"/>
    </source>
</evidence>
<dbReference type="HOGENOM" id="CLU_473211_0_0_9"/>
<dbReference type="KEGG" id="sgy:Sgly_2098"/>
<organism evidence="2 3">
    <name type="scientific">Syntrophobotulus glycolicus (strain DSM 8271 / FlGlyR)</name>
    <dbReference type="NCBI Taxonomy" id="645991"/>
    <lineage>
        <taxon>Bacteria</taxon>
        <taxon>Bacillati</taxon>
        <taxon>Bacillota</taxon>
        <taxon>Clostridia</taxon>
        <taxon>Eubacteriales</taxon>
        <taxon>Desulfitobacteriaceae</taxon>
        <taxon>Syntrophobotulus</taxon>
    </lineage>
</organism>
<reference evidence="2 3" key="1">
    <citation type="journal article" date="2011" name="Stand. Genomic Sci.">
        <title>Complete genome sequence of Syntrophobotulus glycolicus type strain (FlGlyR).</title>
        <authorList>
            <person name="Han C."/>
            <person name="Mwirichia R."/>
            <person name="Chertkov O."/>
            <person name="Held B."/>
            <person name="Lapidus A."/>
            <person name="Nolan M."/>
            <person name="Lucas S."/>
            <person name="Hammon N."/>
            <person name="Deshpande S."/>
            <person name="Cheng J.F."/>
            <person name="Tapia R."/>
            <person name="Goodwin L."/>
            <person name="Pitluck S."/>
            <person name="Huntemann M."/>
            <person name="Liolios K."/>
            <person name="Ivanova N."/>
            <person name="Pagani I."/>
            <person name="Mavromatis K."/>
            <person name="Ovchinikova G."/>
            <person name="Pati A."/>
            <person name="Chen A."/>
            <person name="Palaniappan K."/>
            <person name="Land M."/>
            <person name="Hauser L."/>
            <person name="Brambilla E.M."/>
            <person name="Rohde M."/>
            <person name="Spring S."/>
            <person name="Sikorski J."/>
            <person name="Goker M."/>
            <person name="Woyke T."/>
            <person name="Bristow J."/>
            <person name="Eisen J.A."/>
            <person name="Markowitz V."/>
            <person name="Hugenholtz P."/>
            <person name="Kyrpides N.C."/>
            <person name="Klenk H.P."/>
            <person name="Detter J.C."/>
        </authorList>
    </citation>
    <scope>NUCLEOTIDE SEQUENCE [LARGE SCALE GENOMIC DNA]</scope>
    <source>
        <strain evidence="3">DSM 8271 / FlGlyR</strain>
    </source>
</reference>
<dbReference type="eggNOG" id="COG5164">
    <property type="taxonomic scope" value="Bacteria"/>
</dbReference>
<dbReference type="EMBL" id="CP002547">
    <property type="protein sequence ID" value="ADY56389.1"/>
    <property type="molecule type" value="Genomic_DNA"/>
</dbReference>
<sequence>MVSDMGLNYVNSLILPMRIANLVEGISFKVGESLAIHIISLKDGGQAEVSIGNQKYLASFENSVKAGESFTAVISEISEDSVTLLKANQDKLILEMGILSKNGKAVSFNQTTEGKNSNQDPGLRDTFEAEGAANRMNRNQGAGGENREANPMAREAIGGNREANTISKESAAINREPAAINREPAAASRESGAANKEPAAAGRESGTINRESNAVQREPFVVNREPNAVNRGALNSININSEKIGQGMILEVGQKVVIDIIKMQSNGEAEIRIGGQKIAANVEAKVRTGDSFPAVVREISDEGAVLVRITQDKAVLNRGIPLNDEVKSLIENFREIENKTTAAVLPADDLGKVSELTNAIITNLSEAIPQWKDIDAGSILQFFRMLGLEHENKLAEKLLNKQEHSEPELKGKIMDYLFGHRTIPPGEKAALENLLSQITGQQIWLQSGSEENAFLLMNIPCRENGEIYEARVAVEGQRKGNKIDHKHMRIGLMIDTEALGPVGADIVVYDRSLELCILHDDPELIKGLVAGLFSESMLGFSKIGIELKSIKVKNLTPNEKFGKFLIGESSGVDLFG</sequence>
<dbReference type="Proteomes" id="UP000007488">
    <property type="component" value="Chromosome"/>
</dbReference>
<proteinExistence type="predicted"/>
<reference evidence="3" key="2">
    <citation type="submission" date="2011-02" db="EMBL/GenBank/DDBJ databases">
        <title>The complete genome of Syntrophobotulus glycolicus DSM 8271.</title>
        <authorList>
            <person name="Lucas S."/>
            <person name="Copeland A."/>
            <person name="Lapidus A."/>
            <person name="Bruce D."/>
            <person name="Goodwin L."/>
            <person name="Pitluck S."/>
            <person name="Kyrpides N."/>
            <person name="Mavromatis K."/>
            <person name="Pagani I."/>
            <person name="Ivanova N."/>
            <person name="Mikhailova N."/>
            <person name="Chertkov O."/>
            <person name="Held B."/>
            <person name="Detter J.C."/>
            <person name="Tapia R."/>
            <person name="Han C."/>
            <person name="Land M."/>
            <person name="Hauser L."/>
            <person name="Markowitz V."/>
            <person name="Cheng J.-F."/>
            <person name="Hugenholtz P."/>
            <person name="Woyke T."/>
            <person name="Wu D."/>
            <person name="Spring S."/>
            <person name="Schroeder M."/>
            <person name="Brambilla E."/>
            <person name="Klenk H.-P."/>
            <person name="Eisen J.A."/>
        </authorList>
    </citation>
    <scope>NUCLEOTIDE SEQUENCE [LARGE SCALE GENOMIC DNA]</scope>
    <source>
        <strain evidence="3">DSM 8271 / FlGlyR</strain>
    </source>
</reference>
<evidence type="ECO:0000313" key="3">
    <source>
        <dbReference type="Proteomes" id="UP000007488"/>
    </source>
</evidence>
<dbReference type="AlphaFoldDB" id="F0T245"/>